<protein>
    <submittedName>
        <fullName evidence="2">Membrane protein</fullName>
    </submittedName>
</protein>
<name>A0ABP8JTF4_9ACTN</name>
<feature type="transmembrane region" description="Helical" evidence="1">
    <location>
        <begin position="222"/>
        <end position="244"/>
    </location>
</feature>
<keyword evidence="1" id="KW-0472">Membrane</keyword>
<feature type="transmembrane region" description="Helical" evidence="1">
    <location>
        <begin position="12"/>
        <end position="34"/>
    </location>
</feature>
<keyword evidence="1" id="KW-0812">Transmembrane</keyword>
<proteinExistence type="predicted"/>
<feature type="transmembrane region" description="Helical" evidence="1">
    <location>
        <begin position="105"/>
        <end position="126"/>
    </location>
</feature>
<comment type="caution">
    <text evidence="2">The sequence shown here is derived from an EMBL/GenBank/DDBJ whole genome shotgun (WGS) entry which is preliminary data.</text>
</comment>
<feature type="transmembrane region" description="Helical" evidence="1">
    <location>
        <begin position="164"/>
        <end position="184"/>
    </location>
</feature>
<dbReference type="EMBL" id="BAABFR010000045">
    <property type="protein sequence ID" value="GAA4395783.1"/>
    <property type="molecule type" value="Genomic_DNA"/>
</dbReference>
<organism evidence="2 3">
    <name type="scientific">Tsukamurella soli</name>
    <dbReference type="NCBI Taxonomy" id="644556"/>
    <lineage>
        <taxon>Bacteria</taxon>
        <taxon>Bacillati</taxon>
        <taxon>Actinomycetota</taxon>
        <taxon>Actinomycetes</taxon>
        <taxon>Mycobacteriales</taxon>
        <taxon>Tsukamurellaceae</taxon>
        <taxon>Tsukamurella</taxon>
    </lineage>
</organism>
<dbReference type="RefSeq" id="WP_344997230.1">
    <property type="nucleotide sequence ID" value="NZ_BAABFR010000045.1"/>
</dbReference>
<evidence type="ECO:0000313" key="3">
    <source>
        <dbReference type="Proteomes" id="UP001500635"/>
    </source>
</evidence>
<dbReference type="Proteomes" id="UP001500635">
    <property type="component" value="Unassembled WGS sequence"/>
</dbReference>
<accession>A0ABP8JTF4</accession>
<feature type="transmembrane region" description="Helical" evidence="1">
    <location>
        <begin position="196"/>
        <end position="216"/>
    </location>
</feature>
<feature type="transmembrane region" description="Helical" evidence="1">
    <location>
        <begin position="46"/>
        <end position="65"/>
    </location>
</feature>
<feature type="transmembrane region" description="Helical" evidence="1">
    <location>
        <begin position="77"/>
        <end position="99"/>
    </location>
</feature>
<keyword evidence="3" id="KW-1185">Reference proteome</keyword>
<gene>
    <name evidence="2" type="ORF">GCM10023147_29390</name>
</gene>
<reference evidence="3" key="1">
    <citation type="journal article" date="2019" name="Int. J. Syst. Evol. Microbiol.">
        <title>The Global Catalogue of Microorganisms (GCM) 10K type strain sequencing project: providing services to taxonomists for standard genome sequencing and annotation.</title>
        <authorList>
            <consortium name="The Broad Institute Genomics Platform"/>
            <consortium name="The Broad Institute Genome Sequencing Center for Infectious Disease"/>
            <person name="Wu L."/>
            <person name="Ma J."/>
        </authorList>
    </citation>
    <scope>NUCLEOTIDE SEQUENCE [LARGE SCALE GENOMIC DNA]</scope>
    <source>
        <strain evidence="3">JCM 17688</strain>
    </source>
</reference>
<keyword evidence="1" id="KW-1133">Transmembrane helix</keyword>
<feature type="transmembrane region" description="Helical" evidence="1">
    <location>
        <begin position="138"/>
        <end position="158"/>
    </location>
</feature>
<evidence type="ECO:0000313" key="2">
    <source>
        <dbReference type="EMBL" id="GAA4395783.1"/>
    </source>
</evidence>
<sequence length="265" mass="26692">MHLAGPVRHRPAPVGLRVAAPSATYWCVAALLGVATETATPMLLRWSHPGAALVTLGALVVTLALQLHTRRCVTPLHWLAFAAAALTGTVLAHGAHAWLPSTVTTAGFASALAVWLAIWASTHGSAAIGSVTTRVREVFYWGAVVLASSLGAAAADWLVHQAGLGAKVTAALGIVGVVATALTVRARRIPPAAAAWLAFVTLRTAASAVGGVLAGIGADAAAVAAAALGAAALITLGAWAYEAITAHPGHTSRHARPSGRLAHAH</sequence>
<evidence type="ECO:0000256" key="1">
    <source>
        <dbReference type="SAM" id="Phobius"/>
    </source>
</evidence>
<dbReference type="Pfam" id="PF03988">
    <property type="entry name" value="DUF347"/>
    <property type="match status" value="1"/>
</dbReference>
<dbReference type="InterPro" id="IPR007136">
    <property type="entry name" value="DUF347"/>
</dbReference>